<dbReference type="InterPro" id="IPR010869">
    <property type="entry name" value="DUF1501"/>
</dbReference>
<dbReference type="EMBL" id="QUSG01000006">
    <property type="protein sequence ID" value="KAA3526914.1"/>
    <property type="molecule type" value="Genomic_DNA"/>
</dbReference>
<dbReference type="PANTHER" id="PTHR43737">
    <property type="entry name" value="BLL7424 PROTEIN"/>
    <property type="match status" value="1"/>
</dbReference>
<dbReference type="Proteomes" id="UP000436911">
    <property type="component" value="Unassembled WGS sequence"/>
</dbReference>
<name>A0A109CSK2_AGRVI</name>
<dbReference type="AlphaFoldDB" id="A0A109CSK2"/>
<evidence type="ECO:0000313" key="2">
    <source>
        <dbReference type="Proteomes" id="UP000436911"/>
    </source>
</evidence>
<comment type="caution">
    <text evidence="1">The sequence shown here is derived from an EMBL/GenBank/DDBJ whole genome shotgun (WGS) entry which is preliminary data.</text>
</comment>
<dbReference type="OrthoDB" id="9779968at2"/>
<proteinExistence type="predicted"/>
<dbReference type="Pfam" id="PF07394">
    <property type="entry name" value="DUF1501"/>
    <property type="match status" value="1"/>
</dbReference>
<reference evidence="1 2" key="1">
    <citation type="submission" date="2018-08" db="EMBL/GenBank/DDBJ databases">
        <title>Genome sequencing of Agrobacterium vitis strain ICMP 10754.</title>
        <authorList>
            <person name="Visnovsky S.B."/>
            <person name="Pitman A.R."/>
        </authorList>
    </citation>
    <scope>NUCLEOTIDE SEQUENCE [LARGE SCALE GENOMIC DNA]</scope>
    <source>
        <strain evidence="1 2">ICMP 10754</strain>
    </source>
</reference>
<accession>A0A109CSK2</accession>
<evidence type="ECO:0000313" key="1">
    <source>
        <dbReference type="EMBL" id="KAA3526914.1"/>
    </source>
</evidence>
<dbReference type="PANTHER" id="PTHR43737:SF1">
    <property type="entry name" value="DUF1501 DOMAIN-CONTAINING PROTEIN"/>
    <property type="match status" value="1"/>
</dbReference>
<gene>
    <name evidence="1" type="ORF">DXT89_13260</name>
</gene>
<organism evidence="1 2">
    <name type="scientific">Agrobacterium vitis</name>
    <name type="common">Rhizobium vitis</name>
    <dbReference type="NCBI Taxonomy" id="373"/>
    <lineage>
        <taxon>Bacteria</taxon>
        <taxon>Pseudomonadati</taxon>
        <taxon>Pseudomonadota</taxon>
        <taxon>Alphaproteobacteria</taxon>
        <taxon>Hyphomicrobiales</taxon>
        <taxon>Rhizobiaceae</taxon>
        <taxon>Rhizobium/Agrobacterium group</taxon>
        <taxon>Agrobacterium</taxon>
    </lineage>
</organism>
<protein>
    <submittedName>
        <fullName evidence="1">DUF1501 domain-containing protein</fullName>
    </submittedName>
</protein>
<sequence>MAMFNKHGLSRREFATWMGRCLAVGSMPVWGPLSAPLWARQALAAAGPGAAGSARRLILLELFGGNDALNTLVPFKDPVYRHLRPTIGLKGDEILPLDAELGFNAAWRQMADLYHNGEIAIIQDVGYPENNLSHFQSAEIWAGGSRKGISSGGWVSQVLQANRKDAGPFDADGVVFSGNQDLLEGDGMRILTVDNKDALRSGANGAMAGADKTDDHAALAYLTRLMADQQEVIGRVASKLKGNNRFEARFTRDYYMDPIDAQTALLLWMIEQDVKSPLFKITIGGFDQHSNLRGEHEHLLAKVQNTLMGLRRGLKEIGVWNDTLVIAHSEFGRRPAENASGGTDHGSCSPVIMMGGGIKPGLYGARSDLEKLDAEGNPVFTTDFRSVYASVIGDFWRFPTNPIAAQGFAPLALF</sequence>